<accession>A0A7D5PF56</accession>
<evidence type="ECO:0000313" key="1">
    <source>
        <dbReference type="EMBL" id="QLH82379.1"/>
    </source>
</evidence>
<dbReference type="EMBL" id="CP058909">
    <property type="protein sequence ID" value="QLH82379.1"/>
    <property type="molecule type" value="Genomic_DNA"/>
</dbReference>
<reference evidence="1 2" key="1">
    <citation type="submission" date="2020-07" db="EMBL/GenBank/DDBJ databases">
        <title>Halosimplex litoreum sp. nov. and Halosimplex rubrum sp. nov., isolated from different salt environments.</title>
        <authorList>
            <person name="Cui H."/>
        </authorList>
    </citation>
    <scope>NUCLEOTIDE SEQUENCE [LARGE SCALE GENOMIC DNA]</scope>
    <source>
        <strain evidence="1 2">R2</strain>
    </source>
</reference>
<keyword evidence="2" id="KW-1185">Reference proteome</keyword>
<dbReference type="Proteomes" id="UP000509346">
    <property type="component" value="Chromosome"/>
</dbReference>
<organism evidence="1 2">
    <name type="scientific">Halosimplex pelagicum</name>
    <dbReference type="NCBI Taxonomy" id="869886"/>
    <lineage>
        <taxon>Archaea</taxon>
        <taxon>Methanobacteriati</taxon>
        <taxon>Methanobacteriota</taxon>
        <taxon>Stenosarchaea group</taxon>
        <taxon>Halobacteria</taxon>
        <taxon>Halobacteriales</taxon>
        <taxon>Haloarculaceae</taxon>
        <taxon>Halosimplex</taxon>
    </lineage>
</organism>
<gene>
    <name evidence="1" type="ORF">HZS54_12460</name>
</gene>
<proteinExistence type="predicted"/>
<name>A0A7D5PF56_9EURY</name>
<evidence type="ECO:0000313" key="2">
    <source>
        <dbReference type="Proteomes" id="UP000509346"/>
    </source>
</evidence>
<dbReference type="RefSeq" id="WP_179922847.1">
    <property type="nucleotide sequence ID" value="NZ_CP058909.1"/>
</dbReference>
<dbReference type="GeneID" id="56083415"/>
<protein>
    <submittedName>
        <fullName evidence="1">Uncharacterized protein</fullName>
    </submittedName>
</protein>
<dbReference type="KEGG" id="hpel:HZS54_12460"/>
<sequence length="194" mass="21413">MTDRLTGVAQSIYTRDLPGEPRSAATRRGLMETITNTFPDAEFAGHGKGRIVVWLPSIPHRVLTEDERSTVHDGVVVKFAYNVDHDDDGLRQNRTEASIWEQGSPVIDTEYLAPVLGTGAEQKWLIMPYRDLIPSTAQFEDIMLEIFGELPTGDLGAKSSWGLTGENTIECCDYGRCPITTTDDSTNTHANISV</sequence>
<dbReference type="AlphaFoldDB" id="A0A7D5PF56"/>